<keyword evidence="2" id="KW-1185">Reference proteome</keyword>
<evidence type="ECO:0000313" key="1">
    <source>
        <dbReference type="EMBL" id="MCW8333471.1"/>
    </source>
</evidence>
<name>A0A9X3CCZ8_9VIBR</name>
<protein>
    <submittedName>
        <fullName evidence="1">Uncharacterized protein</fullName>
    </submittedName>
</protein>
<dbReference type="EMBL" id="JAKRRX010000025">
    <property type="protein sequence ID" value="MCW8333471.1"/>
    <property type="molecule type" value="Genomic_DNA"/>
</dbReference>
<sequence length="73" mass="8637">MKRASASYRLQLIREVATRRERQMSNDPMANYIQHLLDEKPNCEEHAERNHRFNGSHFDEHAGGWVSDVWGQK</sequence>
<gene>
    <name evidence="1" type="ORF">MD483_06500</name>
</gene>
<dbReference type="RefSeq" id="WP_252027457.1">
    <property type="nucleotide sequence ID" value="NZ_JAKRRX010000025.1"/>
</dbReference>
<accession>A0A9X3CCZ8</accession>
<proteinExistence type="predicted"/>
<evidence type="ECO:0000313" key="2">
    <source>
        <dbReference type="Proteomes" id="UP001155586"/>
    </source>
</evidence>
<dbReference type="Proteomes" id="UP001155586">
    <property type="component" value="Unassembled WGS sequence"/>
</dbReference>
<dbReference type="AlphaFoldDB" id="A0A9X3CCZ8"/>
<comment type="caution">
    <text evidence="1">The sequence shown here is derived from an EMBL/GenBank/DDBJ whole genome shotgun (WGS) entry which is preliminary data.</text>
</comment>
<reference evidence="1" key="1">
    <citation type="submission" date="2022-02" db="EMBL/GenBank/DDBJ databases">
        <title>Vibrio sp. nov., a new bacterium isolated from Bohai sea, China.</title>
        <authorList>
            <person name="Yuan Y."/>
        </authorList>
    </citation>
    <scope>NUCLEOTIDE SEQUENCE</scope>
    <source>
        <strain evidence="1">DBSS07</strain>
    </source>
</reference>
<organism evidence="1 2">
    <name type="scientific">Vibrio paucivorans</name>
    <dbReference type="NCBI Taxonomy" id="2829489"/>
    <lineage>
        <taxon>Bacteria</taxon>
        <taxon>Pseudomonadati</taxon>
        <taxon>Pseudomonadota</taxon>
        <taxon>Gammaproteobacteria</taxon>
        <taxon>Vibrionales</taxon>
        <taxon>Vibrionaceae</taxon>
        <taxon>Vibrio</taxon>
    </lineage>
</organism>